<dbReference type="PANTHER" id="PTHR23046">
    <property type="entry name" value="PHOSPHORIBOSYLAMINOIMIDAZOLE CARBOXYLASE CATALYTIC SUBUNIT"/>
    <property type="match status" value="1"/>
</dbReference>
<proteinExistence type="inferred from homology"/>
<evidence type="ECO:0000313" key="8">
    <source>
        <dbReference type="Proteomes" id="UP000178374"/>
    </source>
</evidence>
<evidence type="ECO:0000256" key="3">
    <source>
        <dbReference type="HAMAP-Rule" id="MF_01929"/>
    </source>
</evidence>
<dbReference type="PIRSF" id="PIRSF001338">
    <property type="entry name" value="AIR_carboxylase"/>
    <property type="match status" value="1"/>
</dbReference>
<dbReference type="EC" id="5.4.99.18" evidence="3 4"/>
<comment type="pathway">
    <text evidence="3 4">Purine metabolism; IMP biosynthesis via de novo pathway; 5-amino-1-(5-phospho-D-ribosyl)imidazole-4-carboxylate from 5-amino-1-(5-phospho-D-ribosyl)imidazole (N5-CAIR route): step 2/2.</text>
</comment>
<comment type="catalytic activity">
    <reaction evidence="3 4">
        <text>5-carboxyamino-1-(5-phospho-D-ribosyl)imidazole + H(+) = 5-amino-1-(5-phospho-D-ribosyl)imidazole-4-carboxylate</text>
        <dbReference type="Rhea" id="RHEA:13193"/>
        <dbReference type="ChEBI" id="CHEBI:15378"/>
        <dbReference type="ChEBI" id="CHEBI:58730"/>
        <dbReference type="ChEBI" id="CHEBI:77657"/>
        <dbReference type="EC" id="5.4.99.18"/>
    </reaction>
</comment>
<dbReference type="Pfam" id="PF00731">
    <property type="entry name" value="AIRC"/>
    <property type="match status" value="1"/>
</dbReference>
<evidence type="ECO:0000256" key="1">
    <source>
        <dbReference type="ARBA" id="ARBA00022755"/>
    </source>
</evidence>
<dbReference type="InterPro" id="IPR000031">
    <property type="entry name" value="PurE_dom"/>
</dbReference>
<dbReference type="Proteomes" id="UP000178374">
    <property type="component" value="Unassembled WGS sequence"/>
</dbReference>
<accession>A0A1F6W7A1</accession>
<dbReference type="STRING" id="1801750.A3B85_02735"/>
<comment type="function">
    <text evidence="3 4">Catalyzes the conversion of N5-carboxyaminoimidazole ribonucleotide (N5-CAIR) to 4-carboxy-5-aminoimidazole ribonucleotide (CAIR).</text>
</comment>
<feature type="domain" description="PurE" evidence="6">
    <location>
        <begin position="5"/>
        <end position="154"/>
    </location>
</feature>
<reference evidence="7 8" key="1">
    <citation type="journal article" date="2016" name="Nat. Commun.">
        <title>Thousands of microbial genomes shed light on interconnected biogeochemical processes in an aquifer system.</title>
        <authorList>
            <person name="Anantharaman K."/>
            <person name="Brown C.T."/>
            <person name="Hug L.A."/>
            <person name="Sharon I."/>
            <person name="Castelle C.J."/>
            <person name="Probst A.J."/>
            <person name="Thomas B.C."/>
            <person name="Singh A."/>
            <person name="Wilkins M.J."/>
            <person name="Karaoz U."/>
            <person name="Brodie E.L."/>
            <person name="Williams K.H."/>
            <person name="Hubbard S.S."/>
            <person name="Banfield J.F."/>
        </authorList>
    </citation>
    <scope>NUCLEOTIDE SEQUENCE [LARGE SCALE GENOMIC DNA]</scope>
</reference>
<feature type="binding site" evidence="3 5">
    <location>
        <position position="16"/>
    </location>
    <ligand>
        <name>substrate</name>
    </ligand>
</feature>
<feature type="binding site" evidence="3 5">
    <location>
        <position position="13"/>
    </location>
    <ligand>
        <name>substrate</name>
    </ligand>
</feature>
<dbReference type="UniPathway" id="UPA00074">
    <property type="reaction ID" value="UER00943"/>
</dbReference>
<comment type="caution">
    <text evidence="7">The sequence shown here is derived from an EMBL/GenBank/DDBJ whole genome shotgun (WGS) entry which is preliminary data.</text>
</comment>
<evidence type="ECO:0000313" key="7">
    <source>
        <dbReference type="EMBL" id="OGI77646.1"/>
    </source>
</evidence>
<sequence length="172" mass="18035">MKKNAKIGIIMGSDSDLAVMAEAGTILEEFSVSYEITVISAHRSPELAHKYVKNAKNLGLKVIIAGAGGAAHLAGVAASLTTLPVIGIPIKTKSLDGLDSLLSTAGMPPGVPVATVGINAGKNAGLLAIQILAINNKNLENKLIVYKEKMSKEIEIKGEKLSKIGYKKYLDK</sequence>
<evidence type="ECO:0000256" key="2">
    <source>
        <dbReference type="ARBA" id="ARBA00023235"/>
    </source>
</evidence>
<dbReference type="EMBL" id="MFUA01000004">
    <property type="protein sequence ID" value="OGI77646.1"/>
    <property type="molecule type" value="Genomic_DNA"/>
</dbReference>
<protein>
    <recommendedName>
        <fullName evidence="3 4">N5-carboxyaminoimidazole ribonucleotide mutase</fullName>
        <shortName evidence="3 4">N5-CAIR mutase</shortName>
        <ecNumber evidence="3 4">5.4.99.18</ecNumber>
    </recommendedName>
    <alternativeName>
        <fullName evidence="3">5-(carboxyamino)imidazole ribonucleotide mutase</fullName>
    </alternativeName>
</protein>
<feature type="binding site" evidence="3 5">
    <location>
        <position position="43"/>
    </location>
    <ligand>
        <name>substrate</name>
    </ligand>
</feature>
<evidence type="ECO:0000256" key="5">
    <source>
        <dbReference type="PIRSR" id="PIRSR001338-1"/>
    </source>
</evidence>
<keyword evidence="1 3" id="KW-0658">Purine biosynthesis</keyword>
<evidence type="ECO:0000259" key="6">
    <source>
        <dbReference type="SMART" id="SM01001"/>
    </source>
</evidence>
<dbReference type="PANTHER" id="PTHR23046:SF2">
    <property type="entry name" value="PHOSPHORIBOSYLAMINOIMIDAZOLE CARBOXYLASE"/>
    <property type="match status" value="1"/>
</dbReference>
<dbReference type="GO" id="GO:0006189">
    <property type="term" value="P:'de novo' IMP biosynthetic process"/>
    <property type="evidence" value="ECO:0007669"/>
    <property type="project" value="UniProtKB-UniRule"/>
</dbReference>
<dbReference type="AlphaFoldDB" id="A0A1F6W7A1"/>
<dbReference type="NCBIfam" id="TIGR01162">
    <property type="entry name" value="purE"/>
    <property type="match status" value="1"/>
</dbReference>
<dbReference type="Gene3D" id="3.40.50.1970">
    <property type="match status" value="1"/>
</dbReference>
<dbReference type="SMART" id="SM01001">
    <property type="entry name" value="AIRC"/>
    <property type="match status" value="1"/>
</dbReference>
<organism evidence="7 8">
    <name type="scientific">Candidatus Nomurabacteria bacterium RIFCSPHIGHO2_02_FULL_37_13</name>
    <dbReference type="NCBI Taxonomy" id="1801750"/>
    <lineage>
        <taxon>Bacteria</taxon>
        <taxon>Candidatus Nomuraibacteriota</taxon>
    </lineage>
</organism>
<dbReference type="HAMAP" id="MF_01929">
    <property type="entry name" value="PurE_classI"/>
    <property type="match status" value="1"/>
</dbReference>
<dbReference type="GO" id="GO:0034023">
    <property type="term" value="F:5-(carboxyamino)imidazole ribonucleotide mutase activity"/>
    <property type="evidence" value="ECO:0007669"/>
    <property type="project" value="UniProtKB-UniRule"/>
</dbReference>
<keyword evidence="2 3" id="KW-0413">Isomerase</keyword>
<dbReference type="SUPFAM" id="SSF52255">
    <property type="entry name" value="N5-CAIR mutase (phosphoribosylaminoimidazole carboxylase, PurE)"/>
    <property type="match status" value="1"/>
</dbReference>
<evidence type="ECO:0000256" key="4">
    <source>
        <dbReference type="PIRNR" id="PIRNR001338"/>
    </source>
</evidence>
<name>A0A1F6W7A1_9BACT</name>
<gene>
    <name evidence="3" type="primary">purE</name>
    <name evidence="7" type="ORF">A3B85_02735</name>
</gene>
<dbReference type="InterPro" id="IPR024694">
    <property type="entry name" value="PurE_prokaryotes"/>
</dbReference>
<dbReference type="InterPro" id="IPR033747">
    <property type="entry name" value="PurE_ClassI"/>
</dbReference>
<comment type="similarity">
    <text evidence="3">Belongs to the AIR carboxylase family. Class I subfamily.</text>
</comment>